<feature type="domain" description="Glycosyl transferase family 25" evidence="1">
    <location>
        <begin position="2"/>
        <end position="170"/>
    </location>
</feature>
<dbReference type="RefSeq" id="WP_345327994.1">
    <property type="nucleotide sequence ID" value="NZ_BAABGA010000120.1"/>
</dbReference>
<dbReference type="Proteomes" id="UP001500840">
    <property type="component" value="Unassembled WGS sequence"/>
</dbReference>
<dbReference type="CDD" id="cd06532">
    <property type="entry name" value="Glyco_transf_25"/>
    <property type="match status" value="1"/>
</dbReference>
<comment type="caution">
    <text evidence="2">The sequence shown here is derived from an EMBL/GenBank/DDBJ whole genome shotgun (WGS) entry which is preliminary data.</text>
</comment>
<protein>
    <recommendedName>
        <fullName evidence="1">Glycosyl transferase family 25 domain-containing protein</fullName>
    </recommendedName>
</protein>
<sequence length="200" mass="22799">MHRFMISLPDDPHRRQSGLSKIQPLNLPYEVVDGVEAAKWRTDQLPVSAKTLQEMRVGEIGCYLAHLRALRRVVDYRLPWACILEDDFCFEPDPDFGLVEISDALPREFDYIHLQRNIGQNGKFRIVEKHGPFHRVCETPLGTVGYLISNRLANYILKTHARCETPIDHLYAKLSHQGLFYAPAKPLVGVQLGLDSAINP</sequence>
<evidence type="ECO:0000259" key="1">
    <source>
        <dbReference type="Pfam" id="PF01755"/>
    </source>
</evidence>
<evidence type="ECO:0000313" key="2">
    <source>
        <dbReference type="EMBL" id="GAA4471845.1"/>
    </source>
</evidence>
<proteinExistence type="predicted"/>
<dbReference type="EMBL" id="BAABGA010000120">
    <property type="protein sequence ID" value="GAA4471845.1"/>
    <property type="molecule type" value="Genomic_DNA"/>
</dbReference>
<organism evidence="2 3">
    <name type="scientific">Novipirellula rosea</name>
    <dbReference type="NCBI Taxonomy" id="1031540"/>
    <lineage>
        <taxon>Bacteria</taxon>
        <taxon>Pseudomonadati</taxon>
        <taxon>Planctomycetota</taxon>
        <taxon>Planctomycetia</taxon>
        <taxon>Pirellulales</taxon>
        <taxon>Pirellulaceae</taxon>
        <taxon>Novipirellula</taxon>
    </lineage>
</organism>
<reference evidence="3" key="1">
    <citation type="journal article" date="2019" name="Int. J. Syst. Evol. Microbiol.">
        <title>The Global Catalogue of Microorganisms (GCM) 10K type strain sequencing project: providing services to taxonomists for standard genome sequencing and annotation.</title>
        <authorList>
            <consortium name="The Broad Institute Genomics Platform"/>
            <consortium name="The Broad Institute Genome Sequencing Center for Infectious Disease"/>
            <person name="Wu L."/>
            <person name="Ma J."/>
        </authorList>
    </citation>
    <scope>NUCLEOTIDE SEQUENCE [LARGE SCALE GENOMIC DNA]</scope>
    <source>
        <strain evidence="3">JCM 17759</strain>
    </source>
</reference>
<gene>
    <name evidence="2" type="ORF">GCM10023156_67090</name>
</gene>
<evidence type="ECO:0000313" key="3">
    <source>
        <dbReference type="Proteomes" id="UP001500840"/>
    </source>
</evidence>
<name>A0ABP8NV76_9BACT</name>
<dbReference type="Pfam" id="PF01755">
    <property type="entry name" value="Glyco_transf_25"/>
    <property type="match status" value="1"/>
</dbReference>
<keyword evidence="3" id="KW-1185">Reference proteome</keyword>
<accession>A0ABP8NV76</accession>
<dbReference type="InterPro" id="IPR002654">
    <property type="entry name" value="Glyco_trans_25"/>
</dbReference>